<dbReference type="Pfam" id="PF23247">
    <property type="entry name" value="LRR_RPS2"/>
    <property type="match status" value="4"/>
</dbReference>
<dbReference type="InterPro" id="IPR042197">
    <property type="entry name" value="Apaf_helical"/>
</dbReference>
<proteinExistence type="inferred from homology"/>
<evidence type="ECO:0000256" key="2">
    <source>
        <dbReference type="ARBA" id="ARBA00022614"/>
    </source>
</evidence>
<dbReference type="KEGG" id="qlo:115958139"/>
<dbReference type="PANTHER" id="PTHR33463:SF135">
    <property type="entry name" value="RESISTANCE PROTEIN RPS2, PUTATIVE-RELATED"/>
    <property type="match status" value="1"/>
</dbReference>
<dbReference type="Pfam" id="PF00931">
    <property type="entry name" value="NB-ARC"/>
    <property type="match status" value="1"/>
</dbReference>
<dbReference type="InterPro" id="IPR050905">
    <property type="entry name" value="Plant_NBS-LRR"/>
</dbReference>
<evidence type="ECO:0000256" key="7">
    <source>
        <dbReference type="SAM" id="Coils"/>
    </source>
</evidence>
<feature type="domain" description="Disease resistance protein At4g27190-like leucine-rich repeats" evidence="9">
    <location>
        <begin position="1279"/>
        <end position="1394"/>
    </location>
</feature>
<keyword evidence="5" id="KW-0611">Plant defense</keyword>
<evidence type="ECO:0000256" key="3">
    <source>
        <dbReference type="ARBA" id="ARBA00022737"/>
    </source>
</evidence>
<dbReference type="PRINTS" id="PR00364">
    <property type="entry name" value="DISEASERSIST"/>
</dbReference>
<dbReference type="GeneID" id="115958139"/>
<dbReference type="Gene3D" id="3.40.50.300">
    <property type="entry name" value="P-loop containing nucleotide triphosphate hydrolases"/>
    <property type="match status" value="1"/>
</dbReference>
<dbReference type="OrthoDB" id="971758at2759"/>
<dbReference type="Proteomes" id="UP000594261">
    <property type="component" value="Chromosome 8"/>
</dbReference>
<dbReference type="Gene3D" id="3.80.10.10">
    <property type="entry name" value="Ribonuclease Inhibitor"/>
    <property type="match status" value="3"/>
</dbReference>
<protein>
    <recommendedName>
        <fullName evidence="12">NB-ARC domain-containing protein</fullName>
    </recommendedName>
</protein>
<gene>
    <name evidence="10" type="primary">LOC115958139</name>
</gene>
<dbReference type="InterPro" id="IPR002182">
    <property type="entry name" value="NB-ARC"/>
</dbReference>
<evidence type="ECO:0008006" key="12">
    <source>
        <dbReference type="Google" id="ProtNLM"/>
    </source>
</evidence>
<evidence type="ECO:0000256" key="1">
    <source>
        <dbReference type="ARBA" id="ARBA00008894"/>
    </source>
</evidence>
<keyword evidence="6" id="KW-0067">ATP-binding</keyword>
<organism evidence="10 11">
    <name type="scientific">Quercus lobata</name>
    <name type="common">Valley oak</name>
    <dbReference type="NCBI Taxonomy" id="97700"/>
    <lineage>
        <taxon>Eukaryota</taxon>
        <taxon>Viridiplantae</taxon>
        <taxon>Streptophyta</taxon>
        <taxon>Embryophyta</taxon>
        <taxon>Tracheophyta</taxon>
        <taxon>Spermatophyta</taxon>
        <taxon>Magnoliopsida</taxon>
        <taxon>eudicotyledons</taxon>
        <taxon>Gunneridae</taxon>
        <taxon>Pentapetalae</taxon>
        <taxon>rosids</taxon>
        <taxon>fabids</taxon>
        <taxon>Fagales</taxon>
        <taxon>Fagaceae</taxon>
        <taxon>Quercus</taxon>
    </lineage>
</organism>
<keyword evidence="2" id="KW-0433">Leucine-rich repeat</keyword>
<dbReference type="OMA" id="CQKVVQL"/>
<dbReference type="FunFam" id="3.40.50.300:FF:001091">
    <property type="entry name" value="Probable disease resistance protein At1g61300"/>
    <property type="match status" value="1"/>
</dbReference>
<feature type="domain" description="Disease resistance protein At4g27190-like leucine-rich repeats" evidence="9">
    <location>
        <begin position="1157"/>
        <end position="1262"/>
    </location>
</feature>
<dbReference type="EMBL" id="LRBV02000008">
    <property type="status" value="NOT_ANNOTATED_CDS"/>
    <property type="molecule type" value="Genomic_DNA"/>
</dbReference>
<keyword evidence="7" id="KW-0175">Coiled coil</keyword>
<accession>A0A7N2M9K6</accession>
<dbReference type="SUPFAM" id="SSF52058">
    <property type="entry name" value="L domain-like"/>
    <property type="match status" value="2"/>
</dbReference>
<feature type="coiled-coil region" evidence="7">
    <location>
        <begin position="40"/>
        <end position="92"/>
    </location>
</feature>
<evidence type="ECO:0000256" key="6">
    <source>
        <dbReference type="ARBA" id="ARBA00022840"/>
    </source>
</evidence>
<sequence length="1435" mass="163948">MDILTGCTGNVAAEAVKCTAKPVIRHVGYLFRFKKIVDDLIKAKTDLQLEQQKVQEAIDRAAMNNEIAEKDVERWLINVNQLMEEVQDLENKVQVNLRFCNGWCPEWIRQYKLCKEAIQKTNVVKELLQDKAKFSELTHRAPIPGIEIFSSSDFEVFESRKLAFQQIMEALHDDNNKRIGLHGIGGIGKTTLVNEVYKKVKGLNIFNDIVMTVVSQTPDVRRIQGEIAGCLNLKFEDESDMARASQICLRIKNVEKILIILDDVWKDVNLEAIGIPSCDDHRGCKMLLTTRSEHICNLMHCQRKIPLNFLLEKESWVLMKKTTGIVDDYPALNDVVIEVVKECKGLPIAIITIGKALIGKSLNDWKAALHELRKSRLVDIEGVDEEKNAYVCIKWSYDQLKSKTKLCFLLCSLFPEDYDIPIDELTRYAMVLEKYEDFHSVIDRMNQVRAAINSLKDSSLLLENFQSGYVKMHDIVRDVGLWIASKGRNEFKLKACNRLERNISFETITAISLMDSKAEKLPNKLVCPRLNILLFGGFQSSENISISFFEGMNYLKVLRLHDIILSSQSLQLLTNLRSLYLKFCDFSDDLSSLGKLKRLETLSFYGCGMVALPNELGELESLKILDLTACHTLKRIPPNVIRRLSQLEALTIDWFFKNWEVEGTTNNLNLSELNSLPHLGMLFIQLNLESLPQGYVFPDWQNFFISINMSTSVYFQPFDTEDNLFCSESKELQIKNLDASSMKAFKNLFRTVERIWIESCETEYIVETIRGNHTVIFANVVELYLENMSYLRRICEGPNQYEIFSNLTILFANECTRLTSLFSPSLARSLKKLKEFYLFRCHEMKQIIAEEGMILESHSQPICFPKLKTLQVKDCRKLEHIFPISVARGLPQLESLELEYLPQLKQVFGHENEGDHGDGNNNLLSKLSYLRLIDLGKLDSLGGGNSSSVWPSLEQLIVVNCPLMSSFTADVEANLRDLRKFQNLRILYADRCNAISVVLIHGLLNLEELVIRNCGELQEVFQLEGYLTREGEQQDVWPSMLKKMYLYHLLELRCIWNGPTILIDMNDLEHLIVIECKNLRYVFTPILASSLRALNFLQIERCGELEHLIVEDEDNGLLSYGDLQPLCFPQLCRVVVAECNKLKCLFDVVDWSAVSFVRMQSLLNLEKLEIRNCERLQEVFKLEGLLTGEGEQQNLLLSRLKEMLLYNLLELRCIWKGLTTLTNLNCLTNLKVINCGKLRYLFTPTLASSLQNLNCLEIHSCDELEYLIAKDEENRILSDGDLQALHFPQLCKVIVNECNKLKFLFPVTIVDSLLGLSYLEVQGASQLVEVFAHEDEGDAAIQKDVTLPKLNYIALDLLPSLVNFCPMNYHSILPNLRGLIVKSCPNMTTSFTCTPDKTVHINGEVSELDEKEESTGISAISPANKDIAWHASYAD</sequence>
<dbReference type="Gramene" id="QL08p011052:mrna">
    <property type="protein sequence ID" value="QL08p011052:mrna"/>
    <property type="gene ID" value="QL08p011052"/>
</dbReference>
<keyword evidence="11" id="KW-1185">Reference proteome</keyword>
<dbReference type="GO" id="GO:0043531">
    <property type="term" value="F:ADP binding"/>
    <property type="evidence" value="ECO:0007669"/>
    <property type="project" value="InterPro"/>
</dbReference>
<dbReference type="PANTHER" id="PTHR33463">
    <property type="entry name" value="NB-ARC DOMAIN-CONTAINING PROTEIN-RELATED"/>
    <property type="match status" value="1"/>
</dbReference>
<feature type="domain" description="Disease resistance protein At4g27190-like leucine-rich repeats" evidence="9">
    <location>
        <begin position="980"/>
        <end position="1103"/>
    </location>
</feature>
<comment type="similarity">
    <text evidence="1">Belongs to the disease resistance NB-LRR family.</text>
</comment>
<evidence type="ECO:0000259" key="9">
    <source>
        <dbReference type="Pfam" id="PF23247"/>
    </source>
</evidence>
<evidence type="ECO:0000256" key="4">
    <source>
        <dbReference type="ARBA" id="ARBA00022741"/>
    </source>
</evidence>
<dbReference type="SUPFAM" id="SSF52540">
    <property type="entry name" value="P-loop containing nucleoside triphosphate hydrolases"/>
    <property type="match status" value="1"/>
</dbReference>
<dbReference type="EnsemblPlants" id="QL08p011052:mrna">
    <property type="protein sequence ID" value="QL08p011052:mrna"/>
    <property type="gene ID" value="QL08p011052"/>
</dbReference>
<dbReference type="InParanoid" id="A0A7N2M9K6"/>
<dbReference type="Gene3D" id="1.10.8.430">
    <property type="entry name" value="Helical domain of apoptotic protease-activating factors"/>
    <property type="match status" value="1"/>
</dbReference>
<feature type="domain" description="NB-ARC" evidence="8">
    <location>
        <begin position="164"/>
        <end position="322"/>
    </location>
</feature>
<dbReference type="GO" id="GO:0006952">
    <property type="term" value="P:defense response"/>
    <property type="evidence" value="ECO:0007669"/>
    <property type="project" value="UniProtKB-KW"/>
</dbReference>
<dbReference type="RefSeq" id="XP_030932364.1">
    <property type="nucleotide sequence ID" value="XM_031076504.1"/>
</dbReference>
<evidence type="ECO:0000256" key="5">
    <source>
        <dbReference type="ARBA" id="ARBA00022821"/>
    </source>
</evidence>
<dbReference type="Gene3D" id="1.10.10.10">
    <property type="entry name" value="Winged helix-like DNA-binding domain superfamily/Winged helix DNA-binding domain"/>
    <property type="match status" value="1"/>
</dbReference>
<dbReference type="InterPro" id="IPR032675">
    <property type="entry name" value="LRR_dom_sf"/>
</dbReference>
<reference evidence="10 11" key="1">
    <citation type="journal article" date="2016" name="G3 (Bethesda)">
        <title>First Draft Assembly and Annotation of the Genome of a California Endemic Oak Quercus lobata Nee (Fagaceae).</title>
        <authorList>
            <person name="Sork V.L."/>
            <person name="Fitz-Gibbon S.T."/>
            <person name="Puiu D."/>
            <person name="Crepeau M."/>
            <person name="Gugger P.F."/>
            <person name="Sherman R."/>
            <person name="Stevens K."/>
            <person name="Langley C.H."/>
            <person name="Pellegrini M."/>
            <person name="Salzberg S.L."/>
        </authorList>
    </citation>
    <scope>NUCLEOTIDE SEQUENCE [LARGE SCALE GENOMIC DNA]</scope>
    <source>
        <strain evidence="10 11">cv. SW786</strain>
    </source>
</reference>
<feature type="domain" description="Disease resistance protein At4g27190-like leucine-rich repeats" evidence="9">
    <location>
        <begin position="725"/>
        <end position="841"/>
    </location>
</feature>
<keyword evidence="3" id="KW-0677">Repeat</keyword>
<dbReference type="InterPro" id="IPR057135">
    <property type="entry name" value="At4g27190-like_LRR"/>
</dbReference>
<dbReference type="InterPro" id="IPR036388">
    <property type="entry name" value="WH-like_DNA-bd_sf"/>
</dbReference>
<evidence type="ECO:0000259" key="8">
    <source>
        <dbReference type="Pfam" id="PF00931"/>
    </source>
</evidence>
<name>A0A7N2M9K6_QUELO</name>
<dbReference type="InterPro" id="IPR027417">
    <property type="entry name" value="P-loop_NTPase"/>
</dbReference>
<keyword evidence="4" id="KW-0547">Nucleotide-binding</keyword>
<reference evidence="10" key="2">
    <citation type="submission" date="2021-01" db="UniProtKB">
        <authorList>
            <consortium name="EnsemblPlants"/>
        </authorList>
    </citation>
    <scope>IDENTIFICATION</scope>
</reference>
<dbReference type="GO" id="GO:0005524">
    <property type="term" value="F:ATP binding"/>
    <property type="evidence" value="ECO:0007669"/>
    <property type="project" value="UniProtKB-KW"/>
</dbReference>
<evidence type="ECO:0000313" key="10">
    <source>
        <dbReference type="EnsemblPlants" id="QL08p011052:mrna"/>
    </source>
</evidence>
<evidence type="ECO:0000313" key="11">
    <source>
        <dbReference type="Proteomes" id="UP000594261"/>
    </source>
</evidence>